<dbReference type="GO" id="GO:0005737">
    <property type="term" value="C:cytoplasm"/>
    <property type="evidence" value="ECO:0007669"/>
    <property type="project" value="TreeGrafter"/>
</dbReference>
<name>A0A820I4S6_9BILA</name>
<protein>
    <submittedName>
        <fullName evidence="2">Uncharacterized protein</fullName>
    </submittedName>
</protein>
<gene>
    <name evidence="2" type="ORF">OKA104_LOCUS46234</name>
</gene>
<keyword evidence="1" id="KW-0175">Coiled coil</keyword>
<dbReference type="GO" id="GO:0005178">
    <property type="term" value="F:integrin binding"/>
    <property type="evidence" value="ECO:0007669"/>
    <property type="project" value="TreeGrafter"/>
</dbReference>
<dbReference type="Gene3D" id="1.20.1420.10">
    <property type="entry name" value="Talin, central domain"/>
    <property type="match status" value="1"/>
</dbReference>
<proteinExistence type="predicted"/>
<dbReference type="GO" id="GO:0030036">
    <property type="term" value="P:actin cytoskeleton organization"/>
    <property type="evidence" value="ECO:0007669"/>
    <property type="project" value="TreeGrafter"/>
</dbReference>
<dbReference type="AlphaFoldDB" id="A0A820I4S6"/>
<sequence>KEFAGVPLTISSAGRQSQEPILSAAKNVVDGACRIVECSKILIGNSKEATLWQQLATHTKSVSEAIKRLATSVKELTPGQHECERAVEELRRLFQEIDKAIMNVDSLRKTDKSLQGYSYFLEKLSENCNGTPELGNANPGVDSFLLGVGVDIVDNGAGVRVEL</sequence>
<dbReference type="GO" id="GO:0005886">
    <property type="term" value="C:plasma membrane"/>
    <property type="evidence" value="ECO:0007669"/>
    <property type="project" value="TreeGrafter"/>
</dbReference>
<dbReference type="PANTHER" id="PTHR19981:SF1">
    <property type="entry name" value="RHEA, ISOFORM B"/>
    <property type="match status" value="1"/>
</dbReference>
<dbReference type="GO" id="GO:0098609">
    <property type="term" value="P:cell-cell adhesion"/>
    <property type="evidence" value="ECO:0007669"/>
    <property type="project" value="TreeGrafter"/>
</dbReference>
<reference evidence="2" key="1">
    <citation type="submission" date="2021-02" db="EMBL/GenBank/DDBJ databases">
        <authorList>
            <person name="Nowell W R."/>
        </authorList>
    </citation>
    <scope>NUCLEOTIDE SEQUENCE</scope>
</reference>
<dbReference type="GO" id="GO:0005925">
    <property type="term" value="C:focal adhesion"/>
    <property type="evidence" value="ECO:0007669"/>
    <property type="project" value="TreeGrafter"/>
</dbReference>
<evidence type="ECO:0000256" key="1">
    <source>
        <dbReference type="SAM" id="Coils"/>
    </source>
</evidence>
<feature type="coiled-coil region" evidence="1">
    <location>
        <begin position="83"/>
        <end position="110"/>
    </location>
</feature>
<evidence type="ECO:0000313" key="2">
    <source>
        <dbReference type="EMBL" id="CAF4301579.1"/>
    </source>
</evidence>
<dbReference type="EMBL" id="CAJOAY010016495">
    <property type="protein sequence ID" value="CAF4301579.1"/>
    <property type="molecule type" value="Genomic_DNA"/>
</dbReference>
<comment type="caution">
    <text evidence="2">The sequence shown here is derived from an EMBL/GenBank/DDBJ whole genome shotgun (WGS) entry which is preliminary data.</text>
</comment>
<accession>A0A820I4S6</accession>
<dbReference type="PANTHER" id="PTHR19981">
    <property type="entry name" value="TALIN"/>
    <property type="match status" value="1"/>
</dbReference>
<organism evidence="2 3">
    <name type="scientific">Adineta steineri</name>
    <dbReference type="NCBI Taxonomy" id="433720"/>
    <lineage>
        <taxon>Eukaryota</taxon>
        <taxon>Metazoa</taxon>
        <taxon>Spiralia</taxon>
        <taxon>Gnathifera</taxon>
        <taxon>Rotifera</taxon>
        <taxon>Eurotatoria</taxon>
        <taxon>Bdelloidea</taxon>
        <taxon>Adinetida</taxon>
        <taxon>Adinetidae</taxon>
        <taxon>Adineta</taxon>
    </lineage>
</organism>
<dbReference type="Proteomes" id="UP000663881">
    <property type="component" value="Unassembled WGS sequence"/>
</dbReference>
<evidence type="ECO:0000313" key="3">
    <source>
        <dbReference type="Proteomes" id="UP000663881"/>
    </source>
</evidence>
<feature type="non-terminal residue" evidence="2">
    <location>
        <position position="1"/>
    </location>
</feature>